<feature type="compositionally biased region" description="Polar residues" evidence="5">
    <location>
        <begin position="168"/>
        <end position="180"/>
    </location>
</feature>
<evidence type="ECO:0000256" key="5">
    <source>
        <dbReference type="SAM" id="MobiDB-lite"/>
    </source>
</evidence>
<feature type="region of interest" description="Disordered" evidence="5">
    <location>
        <begin position="82"/>
        <end position="226"/>
    </location>
</feature>
<evidence type="ECO:0000256" key="4">
    <source>
        <dbReference type="SAM" id="Coils"/>
    </source>
</evidence>
<comment type="subcellular location">
    <subcellularLocation>
        <location evidence="1">Nucleus</location>
    </subcellularLocation>
</comment>
<evidence type="ECO:0000256" key="3">
    <source>
        <dbReference type="ARBA" id="ARBA00023242"/>
    </source>
</evidence>
<feature type="region of interest" description="Disordered" evidence="5">
    <location>
        <begin position="274"/>
        <end position="326"/>
    </location>
</feature>
<evidence type="ECO:0000256" key="2">
    <source>
        <dbReference type="ARBA" id="ARBA00009057"/>
    </source>
</evidence>
<comment type="caution">
    <text evidence="7">The sequence shown here is derived from an EMBL/GenBank/DDBJ whole genome shotgun (WGS) entry which is preliminary data.</text>
</comment>
<accession>A0A9Q1QAU4</accession>
<keyword evidence="4" id="KW-0175">Coiled coil</keyword>
<reference evidence="7" key="1">
    <citation type="submission" date="2022-04" db="EMBL/GenBank/DDBJ databases">
        <title>Carnegiea gigantea Genome sequencing and assembly v2.</title>
        <authorList>
            <person name="Copetti D."/>
            <person name="Sanderson M.J."/>
            <person name="Burquez A."/>
            <person name="Wojciechowski M.F."/>
        </authorList>
    </citation>
    <scope>NUCLEOTIDE SEQUENCE</scope>
    <source>
        <strain evidence="7">SGP5-SGP5p</strain>
        <tissue evidence="7">Aerial part</tissue>
    </source>
</reference>
<dbReference type="Pfam" id="PF08381">
    <property type="entry name" value="BRX"/>
    <property type="match status" value="1"/>
</dbReference>
<feature type="compositionally biased region" description="Polar residues" evidence="5">
    <location>
        <begin position="304"/>
        <end position="313"/>
    </location>
</feature>
<name>A0A9Q1QAU4_9CARY</name>
<feature type="compositionally biased region" description="Basic and acidic residues" evidence="5">
    <location>
        <begin position="155"/>
        <end position="166"/>
    </location>
</feature>
<dbReference type="AlphaFoldDB" id="A0A9Q1QAU4"/>
<feature type="compositionally biased region" description="Polar residues" evidence="5">
    <location>
        <begin position="143"/>
        <end position="154"/>
    </location>
</feature>
<evidence type="ECO:0000313" key="7">
    <source>
        <dbReference type="EMBL" id="KAJ8434834.1"/>
    </source>
</evidence>
<dbReference type="InterPro" id="IPR013591">
    <property type="entry name" value="Brevis_radix_dom"/>
</dbReference>
<sequence length="326" mass="35792">MQLKTLKQKCDFQDEEIEKLQKKVRDASLFATDQSNKCQAAKEAIRSFTTQLKEIMEKLPPEVRESETFKAVQSQALTFIEASENEASESQTSLPVRLQPEQQSVQESEATSTKGSKIITLDASVMGDLSQGGESLGQYADPASSSDPTEANQVSKEEVQDEKEVPSSEASESATNQGTENEAPLESKQPTSVDMDSVPNQGRVTGVTPPQASTSRSEGSKESIEQFAPGVYITYIQLRNGTKVFRRVRFSKRKFAETQAEEWWKKNRERVLRKYIPPPQNNATSPTLAPSPPPPASASPLPSDQTSEDSINKISVDESKPTSSTA</sequence>
<feature type="compositionally biased region" description="Polar residues" evidence="5">
    <location>
        <begin position="188"/>
        <end position="217"/>
    </location>
</feature>
<gene>
    <name evidence="7" type="ORF">Cgig2_022113</name>
</gene>
<dbReference type="PROSITE" id="PS51514">
    <property type="entry name" value="BRX"/>
    <property type="match status" value="1"/>
</dbReference>
<feature type="coiled-coil region" evidence="4">
    <location>
        <begin position="3"/>
        <end position="58"/>
    </location>
</feature>
<dbReference type="InterPro" id="IPR044532">
    <property type="entry name" value="BRX-like"/>
</dbReference>
<dbReference type="GO" id="GO:0005634">
    <property type="term" value="C:nucleus"/>
    <property type="evidence" value="ECO:0007669"/>
    <property type="project" value="UniProtKB-SubCell"/>
</dbReference>
<comment type="similarity">
    <text evidence="2">Belongs to the BRX family.</text>
</comment>
<dbReference type="InterPro" id="IPR027988">
    <property type="entry name" value="BRX_N"/>
</dbReference>
<feature type="compositionally biased region" description="Polar residues" evidence="5">
    <location>
        <begin position="88"/>
        <end position="115"/>
    </location>
</feature>
<keyword evidence="8" id="KW-1185">Reference proteome</keyword>
<dbReference type="OrthoDB" id="1427124at2759"/>
<dbReference type="Proteomes" id="UP001153076">
    <property type="component" value="Unassembled WGS sequence"/>
</dbReference>
<evidence type="ECO:0000259" key="6">
    <source>
        <dbReference type="PROSITE" id="PS51514"/>
    </source>
</evidence>
<keyword evidence="3" id="KW-0539">Nucleus</keyword>
<organism evidence="7 8">
    <name type="scientific">Carnegiea gigantea</name>
    <dbReference type="NCBI Taxonomy" id="171969"/>
    <lineage>
        <taxon>Eukaryota</taxon>
        <taxon>Viridiplantae</taxon>
        <taxon>Streptophyta</taxon>
        <taxon>Embryophyta</taxon>
        <taxon>Tracheophyta</taxon>
        <taxon>Spermatophyta</taxon>
        <taxon>Magnoliopsida</taxon>
        <taxon>eudicotyledons</taxon>
        <taxon>Gunneridae</taxon>
        <taxon>Pentapetalae</taxon>
        <taxon>Caryophyllales</taxon>
        <taxon>Cactineae</taxon>
        <taxon>Cactaceae</taxon>
        <taxon>Cactoideae</taxon>
        <taxon>Echinocereeae</taxon>
        <taxon>Carnegiea</taxon>
    </lineage>
</organism>
<proteinExistence type="inferred from homology"/>
<dbReference type="EMBL" id="JAKOGI010000448">
    <property type="protein sequence ID" value="KAJ8434834.1"/>
    <property type="molecule type" value="Genomic_DNA"/>
</dbReference>
<feature type="domain" description="BRX" evidence="6">
    <location>
        <begin position="221"/>
        <end position="276"/>
    </location>
</feature>
<evidence type="ECO:0000256" key="1">
    <source>
        <dbReference type="ARBA" id="ARBA00004123"/>
    </source>
</evidence>
<dbReference type="PANTHER" id="PTHR46058">
    <property type="entry name" value="PROTEIN BREVIS RADIX-LIKE 1"/>
    <property type="match status" value="1"/>
</dbReference>
<dbReference type="PANTHER" id="PTHR46058:SF2">
    <property type="entry name" value="PROTEIN BREVIS RADIX-LIKE 3"/>
    <property type="match status" value="1"/>
</dbReference>
<evidence type="ECO:0000313" key="8">
    <source>
        <dbReference type="Proteomes" id="UP001153076"/>
    </source>
</evidence>
<dbReference type="Pfam" id="PF13713">
    <property type="entry name" value="BRX_N"/>
    <property type="match status" value="1"/>
</dbReference>
<protein>
    <recommendedName>
        <fullName evidence="6">BRX domain-containing protein</fullName>
    </recommendedName>
</protein>